<reference evidence="9" key="1">
    <citation type="submission" date="2020-12" db="UniProtKB">
        <authorList>
            <consortium name="WormBaseParasite"/>
        </authorList>
    </citation>
    <scope>IDENTIFICATION</scope>
    <source>
        <strain evidence="9">MHco3</strain>
    </source>
</reference>
<comment type="cofactor">
    <cofactor evidence="1">
        <name>Mg(2+)</name>
        <dbReference type="ChEBI" id="CHEBI:18420"/>
    </cofactor>
</comment>
<dbReference type="PROSITE" id="PS00723">
    <property type="entry name" value="POLYPRENYL_SYNTHASE_1"/>
    <property type="match status" value="1"/>
</dbReference>
<evidence type="ECO:0000256" key="6">
    <source>
        <dbReference type="ARBA" id="ARBA00034546"/>
    </source>
</evidence>
<dbReference type="GO" id="GO:0042811">
    <property type="term" value="P:pheromone biosynthetic process"/>
    <property type="evidence" value="ECO:0007669"/>
    <property type="project" value="UniProtKB-ARBA"/>
</dbReference>
<dbReference type="OrthoDB" id="10257492at2759"/>
<dbReference type="GO" id="GO:0046872">
    <property type="term" value="F:metal ion binding"/>
    <property type="evidence" value="ECO:0007669"/>
    <property type="project" value="UniProtKB-KW"/>
</dbReference>
<keyword evidence="4" id="KW-0460">Magnesium</keyword>
<evidence type="ECO:0000256" key="3">
    <source>
        <dbReference type="ARBA" id="ARBA00022723"/>
    </source>
</evidence>
<dbReference type="Proteomes" id="UP000025227">
    <property type="component" value="Unplaced"/>
</dbReference>
<evidence type="ECO:0000256" key="4">
    <source>
        <dbReference type="ARBA" id="ARBA00022842"/>
    </source>
</evidence>
<comment type="pathway">
    <text evidence="5">Pheromone biosynthesis.</text>
</comment>
<accession>A0A7I4XW93</accession>
<protein>
    <recommendedName>
        <fullName evidence="6">Farnesyl pyrophosphate synthase</fullName>
    </recommendedName>
</protein>
<dbReference type="OMA" id="CFLMADD"/>
<dbReference type="GO" id="GO:0045337">
    <property type="term" value="P:farnesyl diphosphate biosynthetic process"/>
    <property type="evidence" value="ECO:0007669"/>
    <property type="project" value="TreeGrafter"/>
</dbReference>
<dbReference type="PANTHER" id="PTHR11525:SF0">
    <property type="entry name" value="FARNESYL PYROPHOSPHATE SYNTHASE"/>
    <property type="match status" value="1"/>
</dbReference>
<organism evidence="8 9">
    <name type="scientific">Haemonchus contortus</name>
    <name type="common">Barber pole worm</name>
    <dbReference type="NCBI Taxonomy" id="6289"/>
    <lineage>
        <taxon>Eukaryota</taxon>
        <taxon>Metazoa</taxon>
        <taxon>Ecdysozoa</taxon>
        <taxon>Nematoda</taxon>
        <taxon>Chromadorea</taxon>
        <taxon>Rhabditida</taxon>
        <taxon>Rhabditina</taxon>
        <taxon>Rhabditomorpha</taxon>
        <taxon>Strongyloidea</taxon>
        <taxon>Trichostrongylidae</taxon>
        <taxon>Haemonchus</taxon>
    </lineage>
</organism>
<dbReference type="WBParaSite" id="HCON_00011890-00001">
    <property type="protein sequence ID" value="HCON_00011890-00001"/>
    <property type="gene ID" value="HCON_00011890"/>
</dbReference>
<evidence type="ECO:0000313" key="9">
    <source>
        <dbReference type="WBParaSite" id="HCON_00011890-00001"/>
    </source>
</evidence>
<keyword evidence="8" id="KW-1185">Reference proteome</keyword>
<sequence length="350" mass="40134">MIHAVKQGSSRSFIELALVEVRKRFLDLATRRFAPDSFEYDMVKYRMKKLYNSTVVGGKYVRSTLALDSFRALNPNATTPEVHTMAESAALLELVQSFYVILDDVMDGSETRRGRPCWYKHPDIGLGAINDALLLDSFIEEIIRDLYAAHPQVDRLCSSYQKSKRMTLMGQLLDTSSVRDIDAFTWDRYEQLVTMKTSHYSFFHPIEMSMLVSDRLDSHEVIRRLAYRIGFLFQSQDDVLDVYGDANVTGKIGTDIQDGKCTWVSVRAAQILRGKPEMNVFKEHYGKSNSESVAVIKDLFDNLKIRDDFLKFQSDFSEKVRGDIDGMPLRLSALRPVLLDILNKLIDRKK</sequence>
<keyword evidence="3" id="KW-0479">Metal-binding</keyword>
<dbReference type="PANTHER" id="PTHR11525">
    <property type="entry name" value="FARNESYL-PYROPHOSPHATE SYNTHETASE"/>
    <property type="match status" value="1"/>
</dbReference>
<dbReference type="CDD" id="cd00685">
    <property type="entry name" value="Trans_IPPS_HT"/>
    <property type="match status" value="1"/>
</dbReference>
<dbReference type="GO" id="GO:0004161">
    <property type="term" value="F:dimethylallyltranstransferase activity"/>
    <property type="evidence" value="ECO:0007669"/>
    <property type="project" value="TreeGrafter"/>
</dbReference>
<dbReference type="InterPro" id="IPR000092">
    <property type="entry name" value="Polyprenyl_synt"/>
</dbReference>
<dbReference type="GO" id="GO:0004337">
    <property type="term" value="F:(2E,6E)-farnesyl diphosphate synthase activity"/>
    <property type="evidence" value="ECO:0007669"/>
    <property type="project" value="TreeGrafter"/>
</dbReference>
<dbReference type="InterPro" id="IPR033749">
    <property type="entry name" value="Polyprenyl_synt_CS"/>
</dbReference>
<evidence type="ECO:0000256" key="1">
    <source>
        <dbReference type="ARBA" id="ARBA00001946"/>
    </source>
</evidence>
<comment type="similarity">
    <text evidence="7">Belongs to the FPP/GGPP synthase family.</text>
</comment>
<dbReference type="InterPro" id="IPR039702">
    <property type="entry name" value="FPS1-like"/>
</dbReference>
<evidence type="ECO:0000256" key="2">
    <source>
        <dbReference type="ARBA" id="ARBA00022679"/>
    </source>
</evidence>
<dbReference type="SUPFAM" id="SSF48576">
    <property type="entry name" value="Terpenoid synthases"/>
    <property type="match status" value="1"/>
</dbReference>
<dbReference type="Gene3D" id="1.10.600.10">
    <property type="entry name" value="Farnesyl Diphosphate Synthase"/>
    <property type="match status" value="1"/>
</dbReference>
<keyword evidence="2 7" id="KW-0808">Transferase</keyword>
<evidence type="ECO:0000313" key="8">
    <source>
        <dbReference type="Proteomes" id="UP000025227"/>
    </source>
</evidence>
<dbReference type="GO" id="GO:0005737">
    <property type="term" value="C:cytoplasm"/>
    <property type="evidence" value="ECO:0007669"/>
    <property type="project" value="TreeGrafter"/>
</dbReference>
<dbReference type="InterPro" id="IPR008949">
    <property type="entry name" value="Isoprenoid_synthase_dom_sf"/>
</dbReference>
<proteinExistence type="inferred from homology"/>
<name>A0A7I4XW93_HAECO</name>
<evidence type="ECO:0000256" key="5">
    <source>
        <dbReference type="ARBA" id="ARBA00033740"/>
    </source>
</evidence>
<dbReference type="Pfam" id="PF00348">
    <property type="entry name" value="polyprenyl_synt"/>
    <property type="match status" value="1"/>
</dbReference>
<evidence type="ECO:0000256" key="7">
    <source>
        <dbReference type="RuleBase" id="RU004466"/>
    </source>
</evidence>
<dbReference type="AlphaFoldDB" id="A0A7I4XW93"/>
<dbReference type="SFLD" id="SFLDS00005">
    <property type="entry name" value="Isoprenoid_Synthase_Type_I"/>
    <property type="match status" value="1"/>
</dbReference>